<keyword evidence="2" id="KW-1185">Reference proteome</keyword>
<name>A0A2S4PSJ7_9PEZI</name>
<organism evidence="1 2">
    <name type="scientific">Erysiphe pulchra</name>
    <dbReference type="NCBI Taxonomy" id="225359"/>
    <lineage>
        <taxon>Eukaryota</taxon>
        <taxon>Fungi</taxon>
        <taxon>Dikarya</taxon>
        <taxon>Ascomycota</taxon>
        <taxon>Pezizomycotina</taxon>
        <taxon>Leotiomycetes</taxon>
        <taxon>Erysiphales</taxon>
        <taxon>Erysiphaceae</taxon>
        <taxon>Erysiphe</taxon>
    </lineage>
</organism>
<gene>
    <name evidence="1" type="ORF">EPUL_002770</name>
</gene>
<protein>
    <submittedName>
        <fullName evidence="1">Uncharacterized protein</fullName>
    </submittedName>
</protein>
<evidence type="ECO:0000313" key="1">
    <source>
        <dbReference type="EMBL" id="POS84996.1"/>
    </source>
</evidence>
<sequence length="190" mass="21084">MASAKEESQNARNKMHKNIATFSSPPIKHEGQVYEGPVDKALVLTKVLLQRRTIDDAFSVGNIPMEHQVRIQVQDNIGELEVKHCFLHVTSSAPGDDRISVPKIHLKYNDPRHTQTLTAALDRGAAVREAARISRDKTVLLVVKAHDNNLPDIKKNCSESAELFEKVLLTADEDLAAARPQNISHLTSNL</sequence>
<dbReference type="AlphaFoldDB" id="A0A2S4PSJ7"/>
<proteinExistence type="predicted"/>
<evidence type="ECO:0000313" key="2">
    <source>
        <dbReference type="Proteomes" id="UP000237438"/>
    </source>
</evidence>
<accession>A0A2S4PSJ7</accession>
<reference evidence="1 2" key="1">
    <citation type="submission" date="2017-10" db="EMBL/GenBank/DDBJ databases">
        <title>Development of genomic resources for the powdery mildew, Erysiphe pulchra.</title>
        <authorList>
            <person name="Wadl P.A."/>
            <person name="Mack B.M."/>
            <person name="Moore G."/>
            <person name="Beltz S.B."/>
        </authorList>
    </citation>
    <scope>NUCLEOTIDE SEQUENCE [LARGE SCALE GENOMIC DNA]</scope>
    <source>
        <strain evidence="1">Cflorida</strain>
    </source>
</reference>
<dbReference type="EMBL" id="PEDP01000768">
    <property type="protein sequence ID" value="POS84996.1"/>
    <property type="molecule type" value="Genomic_DNA"/>
</dbReference>
<dbReference type="Proteomes" id="UP000237438">
    <property type="component" value="Unassembled WGS sequence"/>
</dbReference>
<comment type="caution">
    <text evidence="1">The sequence shown here is derived from an EMBL/GenBank/DDBJ whole genome shotgun (WGS) entry which is preliminary data.</text>
</comment>